<evidence type="ECO:0000256" key="6">
    <source>
        <dbReference type="ARBA" id="ARBA00022840"/>
    </source>
</evidence>
<dbReference type="InterPro" id="IPR050660">
    <property type="entry name" value="NEK_Ser/Thr_kinase"/>
</dbReference>
<feature type="compositionally biased region" description="Pro residues" evidence="8">
    <location>
        <begin position="335"/>
        <end position="353"/>
    </location>
</feature>
<dbReference type="Gene3D" id="1.10.510.10">
    <property type="entry name" value="Transferase(Phosphotransferase) domain 1"/>
    <property type="match status" value="1"/>
</dbReference>
<dbReference type="PANTHER" id="PTHR43671:SF13">
    <property type="entry name" value="SERINE_THREONINE-PROTEIN KINASE NEK2"/>
    <property type="match status" value="1"/>
</dbReference>
<dbReference type="GO" id="GO:0016301">
    <property type="term" value="F:kinase activity"/>
    <property type="evidence" value="ECO:0007669"/>
    <property type="project" value="UniProtKB-KW"/>
</dbReference>
<dbReference type="RefSeq" id="WP_267533159.1">
    <property type="nucleotide sequence ID" value="NZ_JAPNKA010000001.1"/>
</dbReference>
<dbReference type="CDD" id="cd14014">
    <property type="entry name" value="STKc_PknB_like"/>
    <property type="match status" value="1"/>
</dbReference>
<evidence type="ECO:0000256" key="4">
    <source>
        <dbReference type="ARBA" id="ARBA00022741"/>
    </source>
</evidence>
<dbReference type="PROSITE" id="PS00107">
    <property type="entry name" value="PROTEIN_KINASE_ATP"/>
    <property type="match status" value="1"/>
</dbReference>
<name>A0ABT3ZYN5_9BACT</name>
<evidence type="ECO:0000259" key="9">
    <source>
        <dbReference type="PROSITE" id="PS50011"/>
    </source>
</evidence>
<feature type="compositionally biased region" description="Basic residues" evidence="8">
    <location>
        <begin position="354"/>
        <end position="363"/>
    </location>
</feature>
<dbReference type="Gene3D" id="3.30.200.20">
    <property type="entry name" value="Phosphorylase Kinase, domain 1"/>
    <property type="match status" value="1"/>
</dbReference>
<dbReference type="EMBL" id="JAPNKA010000001">
    <property type="protein sequence ID" value="MCY1074181.1"/>
    <property type="molecule type" value="Genomic_DNA"/>
</dbReference>
<comment type="similarity">
    <text evidence="1">Belongs to the protein kinase superfamily. NEK Ser/Thr protein kinase family. NIMA subfamily.</text>
</comment>
<dbReference type="Proteomes" id="UP001207654">
    <property type="component" value="Unassembled WGS sequence"/>
</dbReference>
<evidence type="ECO:0000256" key="3">
    <source>
        <dbReference type="ARBA" id="ARBA00022679"/>
    </source>
</evidence>
<evidence type="ECO:0000256" key="2">
    <source>
        <dbReference type="ARBA" id="ARBA00012513"/>
    </source>
</evidence>
<protein>
    <recommendedName>
        <fullName evidence="2">non-specific serine/threonine protein kinase</fullName>
        <ecNumber evidence="2">2.7.11.1</ecNumber>
    </recommendedName>
</protein>
<organism evidence="10 11">
    <name type="scientific">Archangium lansingense</name>
    <dbReference type="NCBI Taxonomy" id="2995310"/>
    <lineage>
        <taxon>Bacteria</taxon>
        <taxon>Pseudomonadati</taxon>
        <taxon>Myxococcota</taxon>
        <taxon>Myxococcia</taxon>
        <taxon>Myxococcales</taxon>
        <taxon>Cystobacterineae</taxon>
        <taxon>Archangiaceae</taxon>
        <taxon>Archangium</taxon>
    </lineage>
</organism>
<dbReference type="InterPro" id="IPR000719">
    <property type="entry name" value="Prot_kinase_dom"/>
</dbReference>
<proteinExistence type="inferred from homology"/>
<dbReference type="Pfam" id="PF00069">
    <property type="entry name" value="Pkinase"/>
    <property type="match status" value="1"/>
</dbReference>
<evidence type="ECO:0000256" key="1">
    <source>
        <dbReference type="ARBA" id="ARBA00010886"/>
    </source>
</evidence>
<comment type="caution">
    <text evidence="10">The sequence shown here is derived from an EMBL/GenBank/DDBJ whole genome shotgun (WGS) entry which is preliminary data.</text>
</comment>
<dbReference type="InterPro" id="IPR011009">
    <property type="entry name" value="Kinase-like_dom_sf"/>
</dbReference>
<keyword evidence="3" id="KW-0808">Transferase</keyword>
<reference evidence="10 11" key="1">
    <citation type="submission" date="2022-11" db="EMBL/GenBank/DDBJ databases">
        <title>Minimal conservation of predation-associated metabolite biosynthetic gene clusters underscores biosynthetic potential of Myxococcota including descriptions for ten novel species: Archangium lansinium sp. nov., Myxococcus landrumus sp. nov., Nannocystis bai.</title>
        <authorList>
            <person name="Ahearne A."/>
            <person name="Stevens C."/>
            <person name="Phillips K."/>
        </authorList>
    </citation>
    <scope>NUCLEOTIDE SEQUENCE [LARGE SCALE GENOMIC DNA]</scope>
    <source>
        <strain evidence="10 11">MIWBW</strain>
    </source>
</reference>
<evidence type="ECO:0000256" key="7">
    <source>
        <dbReference type="PROSITE-ProRule" id="PRU10141"/>
    </source>
</evidence>
<feature type="binding site" evidence="7">
    <location>
        <position position="54"/>
    </location>
    <ligand>
        <name>ATP</name>
        <dbReference type="ChEBI" id="CHEBI:30616"/>
    </ligand>
</feature>
<feature type="region of interest" description="Disordered" evidence="8">
    <location>
        <begin position="467"/>
        <end position="491"/>
    </location>
</feature>
<dbReference type="PANTHER" id="PTHR43671">
    <property type="entry name" value="SERINE/THREONINE-PROTEIN KINASE NEK"/>
    <property type="match status" value="1"/>
</dbReference>
<evidence type="ECO:0000256" key="8">
    <source>
        <dbReference type="SAM" id="MobiDB-lite"/>
    </source>
</evidence>
<keyword evidence="5 10" id="KW-0418">Kinase</keyword>
<feature type="region of interest" description="Disordered" evidence="8">
    <location>
        <begin position="318"/>
        <end position="382"/>
    </location>
</feature>
<feature type="compositionally biased region" description="Polar residues" evidence="8">
    <location>
        <begin position="482"/>
        <end position="491"/>
    </location>
</feature>
<evidence type="ECO:0000256" key="5">
    <source>
        <dbReference type="ARBA" id="ARBA00022777"/>
    </source>
</evidence>
<keyword evidence="4 7" id="KW-0547">Nucleotide-binding</keyword>
<accession>A0ABT3ZYN5</accession>
<dbReference type="EC" id="2.7.11.1" evidence="2"/>
<evidence type="ECO:0000313" key="11">
    <source>
        <dbReference type="Proteomes" id="UP001207654"/>
    </source>
</evidence>
<dbReference type="SUPFAM" id="SSF56112">
    <property type="entry name" value="Protein kinase-like (PK-like)"/>
    <property type="match status" value="1"/>
</dbReference>
<gene>
    <name evidence="10" type="ORF">OV287_06755</name>
</gene>
<evidence type="ECO:0000313" key="10">
    <source>
        <dbReference type="EMBL" id="MCY1074181.1"/>
    </source>
</evidence>
<feature type="domain" description="Protein kinase" evidence="9">
    <location>
        <begin position="24"/>
        <end position="292"/>
    </location>
</feature>
<dbReference type="SMART" id="SM00220">
    <property type="entry name" value="S_TKc"/>
    <property type="match status" value="1"/>
</dbReference>
<dbReference type="PROSITE" id="PS50011">
    <property type="entry name" value="PROTEIN_KINASE_DOM"/>
    <property type="match status" value="1"/>
</dbReference>
<keyword evidence="6 7" id="KW-0067">ATP-binding</keyword>
<feature type="region of interest" description="Disordered" evidence="8">
    <location>
        <begin position="417"/>
        <end position="442"/>
    </location>
</feature>
<dbReference type="InterPro" id="IPR017441">
    <property type="entry name" value="Protein_kinase_ATP_BS"/>
</dbReference>
<keyword evidence="11" id="KW-1185">Reference proteome</keyword>
<sequence length="659" mass="71833">MFTNQEGVTVYPDALAPGTEVGSWRVVERLGVGGYGAAYRVEDMARPGDFCVLKLALHAGDERAEREVVLMMTRAVHPNVVRFHGCARWPHPKDGLLGIVMDWVPGSPLHLWAETVGSTFRELAKVGGKVALAMGALHERGVFHRDLKPEHIIIREPDGEPVLLDFGAAWYEGAIPLTSGTLPPGTLQMRSPEAVRFLWRNHKDRGAHYPFQRTDDLYALGICLYRAVTGHYPFPEAMPDLAQDAIVHQRPPAPRDFNRRVPRALSDLIMRLLAKKPEERYQSGRELNEALVAAVAFGDPKQWDAAIFDWEAVAPEKEGDKPQRRIRRPAWPTRPVTPPPPKLVIPPPLPPFHPPRRGRRGRARGQSAPELEQAGRVTPEPARTVARRRVGFVLGGLLGLGGVLLLAEGLGPRARVEPPPPEVLSASHPTRQPISGQEVAPPWSPLEIERAATPTPVEDTPAAAAPLAVSPKDDAPVKKQKTPISQKDNTKSGTAAVRGACAGLVGVAFQACVSAQQAIPVSPRPPPQECPAEAVKAMTDTLGIPIGRKLRNLELAEIGAQKRLPVREGLVSVTAGPPYGGEAHKSLPKGTVLTGQFYFGEGRVYGRFTEARLPSGDTFKVCMQVFEGDKLGVEMEPGSTADHVLLWSRLEVEAVRRFD</sequence>